<accession>A0AAD7SJ48</accession>
<evidence type="ECO:0000256" key="1">
    <source>
        <dbReference type="SAM" id="MobiDB-lite"/>
    </source>
</evidence>
<evidence type="ECO:0000313" key="3">
    <source>
        <dbReference type="Proteomes" id="UP001221898"/>
    </source>
</evidence>
<organism evidence="2 3">
    <name type="scientific">Aldrovandia affinis</name>
    <dbReference type="NCBI Taxonomy" id="143900"/>
    <lineage>
        <taxon>Eukaryota</taxon>
        <taxon>Metazoa</taxon>
        <taxon>Chordata</taxon>
        <taxon>Craniata</taxon>
        <taxon>Vertebrata</taxon>
        <taxon>Euteleostomi</taxon>
        <taxon>Actinopterygii</taxon>
        <taxon>Neopterygii</taxon>
        <taxon>Teleostei</taxon>
        <taxon>Notacanthiformes</taxon>
        <taxon>Halosauridae</taxon>
        <taxon>Aldrovandia</taxon>
    </lineage>
</organism>
<name>A0AAD7SJ48_9TELE</name>
<dbReference type="AlphaFoldDB" id="A0AAD7SJ48"/>
<proteinExistence type="predicted"/>
<keyword evidence="3" id="KW-1185">Reference proteome</keyword>
<protein>
    <submittedName>
        <fullName evidence="2">Uncharacterized protein</fullName>
    </submittedName>
</protein>
<evidence type="ECO:0000313" key="2">
    <source>
        <dbReference type="EMBL" id="KAJ8403592.1"/>
    </source>
</evidence>
<feature type="region of interest" description="Disordered" evidence="1">
    <location>
        <begin position="1"/>
        <end position="88"/>
    </location>
</feature>
<comment type="caution">
    <text evidence="2">The sequence shown here is derived from an EMBL/GenBank/DDBJ whole genome shotgun (WGS) entry which is preliminary data.</text>
</comment>
<reference evidence="2" key="1">
    <citation type="journal article" date="2023" name="Science">
        <title>Genome structures resolve the early diversification of teleost fishes.</title>
        <authorList>
            <person name="Parey E."/>
            <person name="Louis A."/>
            <person name="Montfort J."/>
            <person name="Bouchez O."/>
            <person name="Roques C."/>
            <person name="Iampietro C."/>
            <person name="Lluch J."/>
            <person name="Castinel A."/>
            <person name="Donnadieu C."/>
            <person name="Desvignes T."/>
            <person name="Floi Bucao C."/>
            <person name="Jouanno E."/>
            <person name="Wen M."/>
            <person name="Mejri S."/>
            <person name="Dirks R."/>
            <person name="Jansen H."/>
            <person name="Henkel C."/>
            <person name="Chen W.J."/>
            <person name="Zahm M."/>
            <person name="Cabau C."/>
            <person name="Klopp C."/>
            <person name="Thompson A.W."/>
            <person name="Robinson-Rechavi M."/>
            <person name="Braasch I."/>
            <person name="Lecointre G."/>
            <person name="Bobe J."/>
            <person name="Postlethwait J.H."/>
            <person name="Berthelot C."/>
            <person name="Roest Crollius H."/>
            <person name="Guiguen Y."/>
        </authorList>
    </citation>
    <scope>NUCLEOTIDE SEQUENCE</scope>
    <source>
        <strain evidence="2">NC1722</strain>
    </source>
</reference>
<dbReference type="Proteomes" id="UP001221898">
    <property type="component" value="Unassembled WGS sequence"/>
</dbReference>
<feature type="compositionally biased region" description="Basic and acidic residues" evidence="1">
    <location>
        <begin position="21"/>
        <end position="38"/>
    </location>
</feature>
<sequence length="88" mass="9362">MGGMGNGYHEGKPQSVAGSQRSDEDKEVGLVGTGRERSGGNPRQNLQTGADAWDARTCRSDCEPGRRASRWSTAPPVGQDSLAHTHAR</sequence>
<dbReference type="EMBL" id="JAINUG010000057">
    <property type="protein sequence ID" value="KAJ8403592.1"/>
    <property type="molecule type" value="Genomic_DNA"/>
</dbReference>
<feature type="compositionally biased region" description="Basic and acidic residues" evidence="1">
    <location>
        <begin position="53"/>
        <end position="66"/>
    </location>
</feature>
<gene>
    <name evidence="2" type="ORF">AAFF_G00349180</name>
</gene>